<protein>
    <submittedName>
        <fullName evidence="2">Uncharacterized protein</fullName>
    </submittedName>
</protein>
<reference evidence="2 3" key="1">
    <citation type="submission" date="2015-04" db="EMBL/GenBank/DDBJ databases">
        <title>Genome sequence of Ceratocystis platani, a major pathogen of plane trees.</title>
        <authorList>
            <person name="Belbahri L."/>
        </authorList>
    </citation>
    <scope>NUCLEOTIDE SEQUENCE [LARGE SCALE GENOMIC DNA]</scope>
    <source>
        <strain evidence="2 3">CFO</strain>
    </source>
</reference>
<evidence type="ECO:0000256" key="1">
    <source>
        <dbReference type="SAM" id="MobiDB-lite"/>
    </source>
</evidence>
<evidence type="ECO:0000313" key="2">
    <source>
        <dbReference type="EMBL" id="KKF93068.1"/>
    </source>
</evidence>
<keyword evidence="3" id="KW-1185">Reference proteome</keyword>
<name>A0A0F8BL58_CERFI</name>
<organism evidence="2 3">
    <name type="scientific">Ceratocystis fimbriata f. sp. platani</name>
    <dbReference type="NCBI Taxonomy" id="88771"/>
    <lineage>
        <taxon>Eukaryota</taxon>
        <taxon>Fungi</taxon>
        <taxon>Dikarya</taxon>
        <taxon>Ascomycota</taxon>
        <taxon>Pezizomycotina</taxon>
        <taxon>Sordariomycetes</taxon>
        <taxon>Hypocreomycetidae</taxon>
        <taxon>Microascales</taxon>
        <taxon>Ceratocystidaceae</taxon>
        <taxon>Ceratocystis</taxon>
    </lineage>
</organism>
<accession>A0A0F8BL58</accession>
<sequence>MPVSIDSERPIMAPSARNSIRYSTFSMAPSIALSVDSTATTVPTEITTIASGLARMENKALSSQRVTLSEERTSYMAKLALGAKLDRALDRRMSGQDAVMRPRSGTLPESNKLSEKTAAA</sequence>
<dbReference type="OrthoDB" id="5399555at2759"/>
<gene>
    <name evidence="2" type="ORF">CFO_g4596</name>
</gene>
<proteinExistence type="predicted"/>
<dbReference type="EMBL" id="LBBL01000283">
    <property type="protein sequence ID" value="KKF93068.1"/>
    <property type="molecule type" value="Genomic_DNA"/>
</dbReference>
<feature type="region of interest" description="Disordered" evidence="1">
    <location>
        <begin position="91"/>
        <end position="120"/>
    </location>
</feature>
<dbReference type="Proteomes" id="UP000034841">
    <property type="component" value="Unassembled WGS sequence"/>
</dbReference>
<comment type="caution">
    <text evidence="2">The sequence shown here is derived from an EMBL/GenBank/DDBJ whole genome shotgun (WGS) entry which is preliminary data.</text>
</comment>
<evidence type="ECO:0000313" key="3">
    <source>
        <dbReference type="Proteomes" id="UP000034841"/>
    </source>
</evidence>
<dbReference type="AlphaFoldDB" id="A0A0F8BL58"/>